<evidence type="ECO:0000313" key="1">
    <source>
        <dbReference type="EMBL" id="XFO70296.1"/>
    </source>
</evidence>
<proteinExistence type="predicted"/>
<reference evidence="1" key="1">
    <citation type="submission" date="2024-05" db="EMBL/GenBank/DDBJ databases">
        <title>Isolation and characterization of Sporomusa carbonis sp. nov., a carboxydotrophic hydrogenogen in the genus of Sporomusa isolated from a charcoal burning pile.</title>
        <authorList>
            <person name="Boeer T."/>
            <person name="Rosenbaum F."/>
            <person name="Eysell L."/>
            <person name="Mueller V."/>
            <person name="Daniel R."/>
            <person name="Poehlein A."/>
        </authorList>
    </citation>
    <scope>NUCLEOTIDE SEQUENCE [LARGE SCALE GENOMIC DNA]</scope>
    <source>
        <strain evidence="1">DSM 3132</strain>
    </source>
</reference>
<accession>A0ABZ3IWR5</accession>
<sequence>MDKSPACELDFYIYIIRVTEKTKCRQDLGLGKGNVCAGTGIS</sequence>
<protein>
    <submittedName>
        <fullName evidence="1">Uncharacterized protein</fullName>
    </submittedName>
</protein>
<keyword evidence="2" id="KW-1185">Reference proteome</keyword>
<evidence type="ECO:0000313" key="2">
    <source>
        <dbReference type="Proteomes" id="UP000216052"/>
    </source>
</evidence>
<dbReference type="EMBL" id="CP155571">
    <property type="protein sequence ID" value="XFO70296.1"/>
    <property type="molecule type" value="Genomic_DNA"/>
</dbReference>
<name>A0ABZ3IWR5_SPOA4</name>
<organism evidence="1 2">
    <name type="scientific">Sporomusa acidovorans (strain ATCC 49682 / DSM 3132 / Mol)</name>
    <dbReference type="NCBI Taxonomy" id="1123286"/>
    <lineage>
        <taxon>Bacteria</taxon>
        <taxon>Bacillati</taxon>
        <taxon>Bacillota</taxon>
        <taxon>Negativicutes</taxon>
        <taxon>Selenomonadales</taxon>
        <taxon>Sporomusaceae</taxon>
        <taxon>Sporomusa</taxon>
    </lineage>
</organism>
<gene>
    <name evidence="1" type="ORF">SPACI_002840</name>
</gene>
<dbReference type="Proteomes" id="UP000216052">
    <property type="component" value="Chromosome"/>
</dbReference>